<accession>A0A654LTS2</accession>
<dbReference type="GeneID" id="60420720"/>
<dbReference type="EMBL" id="CP012850">
    <property type="protein sequence ID" value="ALI34768.1"/>
    <property type="molecule type" value="Genomic_DNA"/>
</dbReference>
<evidence type="ECO:0000313" key="2">
    <source>
        <dbReference type="Proteomes" id="UP000058925"/>
    </source>
</evidence>
<dbReference type="Proteomes" id="UP000058925">
    <property type="component" value="Chromosome"/>
</dbReference>
<dbReference type="RefSeq" id="WP_196817371.1">
    <property type="nucleotide sequence ID" value="NZ_CP012850.1"/>
</dbReference>
<proteinExistence type="predicted"/>
<organism evidence="1 2">
    <name type="scientific">Candidatus Nitrosocosmicus oleophilus</name>
    <dbReference type="NCBI Taxonomy" id="1353260"/>
    <lineage>
        <taxon>Archaea</taxon>
        <taxon>Nitrososphaerota</taxon>
        <taxon>Nitrososphaeria</taxon>
        <taxon>Nitrososphaerales</taxon>
        <taxon>Nitrososphaeraceae</taxon>
        <taxon>Candidatus Nitrosocosmicus</taxon>
    </lineage>
</organism>
<sequence>MSNNANDPPWKISSKGACWCWYEEITDQELLSILKPEDGCKIEYNGYEYSVKVNDNGTIPVFRKQMTNVSNSHNTRSSKKIILERELSRYDRSSRRIVDIKLVPLDKIHDVLKNEDWEISEYNPVYEIKGEVVVVLVNRQGGTTITGEASR</sequence>
<protein>
    <submittedName>
        <fullName evidence="1">Uncharacterized protein</fullName>
    </submittedName>
</protein>
<evidence type="ECO:0000313" key="1">
    <source>
        <dbReference type="EMBL" id="ALI34768.1"/>
    </source>
</evidence>
<dbReference type="KEGG" id="taa:NMY3_00556"/>
<gene>
    <name evidence="1" type="ORF">NMY3_00556</name>
</gene>
<keyword evidence="2" id="KW-1185">Reference proteome</keyword>
<dbReference type="AlphaFoldDB" id="A0A654LTS2"/>
<name>A0A654LTS2_9ARCH</name>
<reference evidence="2" key="1">
    <citation type="submission" date="2015-10" db="EMBL/GenBank/DDBJ databases">
        <title>Niche specialization of a soil ammonia-oxidizing archaeon, Candidatus Nitrosocosmicus oleophilus.</title>
        <authorList>
            <person name="Jung M.-Y."/>
            <person name="Rhee S.-K."/>
        </authorList>
    </citation>
    <scope>NUCLEOTIDE SEQUENCE [LARGE SCALE GENOMIC DNA]</scope>
    <source>
        <strain evidence="2">MY3</strain>
    </source>
</reference>